<feature type="non-terminal residue" evidence="2">
    <location>
        <position position="1"/>
    </location>
</feature>
<dbReference type="AlphaFoldDB" id="N6Z0Z6"/>
<proteinExistence type="predicted"/>
<dbReference type="Proteomes" id="UP000013047">
    <property type="component" value="Unassembled WGS sequence"/>
</dbReference>
<evidence type="ECO:0000313" key="3">
    <source>
        <dbReference type="Proteomes" id="UP000013047"/>
    </source>
</evidence>
<dbReference type="EMBL" id="AMXF01000043">
    <property type="protein sequence ID" value="ENO97515.1"/>
    <property type="molecule type" value="Genomic_DNA"/>
</dbReference>
<comment type="caution">
    <text evidence="2">The sequence shown here is derived from an EMBL/GenBank/DDBJ whole genome shotgun (WGS) entry which is preliminary data.</text>
</comment>
<feature type="region of interest" description="Disordered" evidence="1">
    <location>
        <begin position="18"/>
        <end position="54"/>
    </location>
</feature>
<keyword evidence="3" id="KW-1185">Reference proteome</keyword>
<sequence length="98" mass="9739">AAAERAAEDFAQAAHAIRRGAATAAPEHTAEEVAQSATHAATRAAAGRAPAEEAAEHVSDAAGTHGVVEAGAALLAHALLKDLAEDVSEVHGGLPFMV</sequence>
<organism evidence="2 3">
    <name type="scientific">Thauera phenylacetica B4P</name>
    <dbReference type="NCBI Taxonomy" id="1234382"/>
    <lineage>
        <taxon>Bacteria</taxon>
        <taxon>Pseudomonadati</taxon>
        <taxon>Pseudomonadota</taxon>
        <taxon>Betaproteobacteria</taxon>
        <taxon>Rhodocyclales</taxon>
        <taxon>Zoogloeaceae</taxon>
        <taxon>Thauera</taxon>
    </lineage>
</organism>
<feature type="compositionally biased region" description="Low complexity" evidence="1">
    <location>
        <begin position="18"/>
        <end position="49"/>
    </location>
</feature>
<evidence type="ECO:0000256" key="1">
    <source>
        <dbReference type="SAM" id="MobiDB-lite"/>
    </source>
</evidence>
<name>N6Z0Z6_9RHOO</name>
<accession>N6Z0Z6</accession>
<evidence type="ECO:0000313" key="2">
    <source>
        <dbReference type="EMBL" id="ENO97515.1"/>
    </source>
</evidence>
<reference evidence="2 3" key="1">
    <citation type="submission" date="2012-09" db="EMBL/GenBank/DDBJ databases">
        <title>Draft Genome Sequences of 6 Strains from Genus Thauera.</title>
        <authorList>
            <person name="Liu B."/>
            <person name="Shapleigh J.P."/>
            <person name="Frostegard A.H."/>
        </authorList>
    </citation>
    <scope>NUCLEOTIDE SEQUENCE [LARGE SCALE GENOMIC DNA]</scope>
    <source>
        <strain evidence="2 3">B4P</strain>
    </source>
</reference>
<protein>
    <submittedName>
        <fullName evidence="2">Uncharacterized protein</fullName>
    </submittedName>
</protein>
<dbReference type="RefSeq" id="WP_004360544.1">
    <property type="nucleotide sequence ID" value="NZ_AMXF01000043.1"/>
</dbReference>
<gene>
    <name evidence="2" type="ORF">C667_08393</name>
</gene>